<sequence length="102" mass="11776">MQHKRDRLVVHLRDYSALLSPIRRVPNDVLCVIFGHYCRSYKTARAPVKLASICSHWRSVVISTPSLWSNFTFSSVPGLPPRLPLIELILDRSRQQPLEIRV</sequence>
<dbReference type="Pfam" id="PF12937">
    <property type="entry name" value="F-box-like"/>
    <property type="match status" value="1"/>
</dbReference>
<evidence type="ECO:0000313" key="3">
    <source>
        <dbReference type="Proteomes" id="UP000799118"/>
    </source>
</evidence>
<proteinExistence type="predicted"/>
<organism evidence="2 3">
    <name type="scientific">Gymnopus androsaceus JB14</name>
    <dbReference type="NCBI Taxonomy" id="1447944"/>
    <lineage>
        <taxon>Eukaryota</taxon>
        <taxon>Fungi</taxon>
        <taxon>Dikarya</taxon>
        <taxon>Basidiomycota</taxon>
        <taxon>Agaricomycotina</taxon>
        <taxon>Agaricomycetes</taxon>
        <taxon>Agaricomycetidae</taxon>
        <taxon>Agaricales</taxon>
        <taxon>Marasmiineae</taxon>
        <taxon>Omphalotaceae</taxon>
        <taxon>Gymnopus</taxon>
    </lineage>
</organism>
<dbReference type="Proteomes" id="UP000799118">
    <property type="component" value="Unassembled WGS sequence"/>
</dbReference>
<dbReference type="OrthoDB" id="3061285at2759"/>
<dbReference type="EMBL" id="ML769439">
    <property type="protein sequence ID" value="KAE9402002.1"/>
    <property type="molecule type" value="Genomic_DNA"/>
</dbReference>
<evidence type="ECO:0000313" key="2">
    <source>
        <dbReference type="EMBL" id="KAE9402002.1"/>
    </source>
</evidence>
<gene>
    <name evidence="2" type="ORF">BT96DRAFT_879853</name>
</gene>
<dbReference type="InterPro" id="IPR001810">
    <property type="entry name" value="F-box_dom"/>
</dbReference>
<dbReference type="SUPFAM" id="SSF81383">
    <property type="entry name" value="F-box domain"/>
    <property type="match status" value="1"/>
</dbReference>
<dbReference type="InterPro" id="IPR036047">
    <property type="entry name" value="F-box-like_dom_sf"/>
</dbReference>
<reference evidence="2" key="1">
    <citation type="journal article" date="2019" name="Environ. Microbiol.">
        <title>Fungal ecological strategies reflected in gene transcription - a case study of two litter decomposers.</title>
        <authorList>
            <person name="Barbi F."/>
            <person name="Kohler A."/>
            <person name="Barry K."/>
            <person name="Baskaran P."/>
            <person name="Daum C."/>
            <person name="Fauchery L."/>
            <person name="Ihrmark K."/>
            <person name="Kuo A."/>
            <person name="LaButti K."/>
            <person name="Lipzen A."/>
            <person name="Morin E."/>
            <person name="Grigoriev I.V."/>
            <person name="Henrissat B."/>
            <person name="Lindahl B."/>
            <person name="Martin F."/>
        </authorList>
    </citation>
    <scope>NUCLEOTIDE SEQUENCE</scope>
    <source>
        <strain evidence="2">JB14</strain>
    </source>
</reference>
<dbReference type="Gene3D" id="1.20.1280.50">
    <property type="match status" value="1"/>
</dbReference>
<feature type="domain" description="F-box" evidence="1">
    <location>
        <begin position="23"/>
        <end position="73"/>
    </location>
</feature>
<keyword evidence="3" id="KW-1185">Reference proteome</keyword>
<dbReference type="AlphaFoldDB" id="A0A6A4HS72"/>
<name>A0A6A4HS72_9AGAR</name>
<evidence type="ECO:0000259" key="1">
    <source>
        <dbReference type="Pfam" id="PF12937"/>
    </source>
</evidence>
<accession>A0A6A4HS72</accession>
<protein>
    <recommendedName>
        <fullName evidence="1">F-box domain-containing protein</fullName>
    </recommendedName>
</protein>